<proteinExistence type="predicted"/>
<dbReference type="Proteomes" id="UP000593892">
    <property type="component" value="Chromosome"/>
</dbReference>
<gene>
    <name evidence="1" type="ORF">IRI77_21560</name>
</gene>
<dbReference type="EMBL" id="CP063849">
    <property type="protein sequence ID" value="QOY85411.1"/>
    <property type="molecule type" value="Genomic_DNA"/>
</dbReference>
<dbReference type="GO" id="GO:0016740">
    <property type="term" value="F:transferase activity"/>
    <property type="evidence" value="ECO:0007669"/>
    <property type="project" value="UniProtKB-KW"/>
</dbReference>
<evidence type="ECO:0000313" key="1">
    <source>
        <dbReference type="EMBL" id="QOY85411.1"/>
    </source>
</evidence>
<dbReference type="Gene3D" id="3.40.50.2000">
    <property type="entry name" value="Glycogen Phosphorylase B"/>
    <property type="match status" value="1"/>
</dbReference>
<dbReference type="KEGG" id="pfer:IRI77_21560"/>
<keyword evidence="1" id="KW-0808">Transferase</keyword>
<keyword evidence="2" id="KW-1185">Reference proteome</keyword>
<dbReference type="SUPFAM" id="SSF53756">
    <property type="entry name" value="UDP-Glycosyltransferase/glycogen phosphorylase"/>
    <property type="match status" value="1"/>
</dbReference>
<protein>
    <submittedName>
        <fullName evidence="1">Glycosyltransferase</fullName>
    </submittedName>
</protein>
<dbReference type="RefSeq" id="WP_194447081.1">
    <property type="nucleotide sequence ID" value="NZ_CP063849.1"/>
</dbReference>
<sequence length="368" mass="41648">MTPTGGIVQVSDISVGSGNFDSLSLLRSLVDLYGIPATILEPDQQDKAISQLEGGLDVERIPTSTHFRSTTGRIEFVSMVAARINQLKPRILIIRCSWNIPVLFRLAKKPPLVIYHATESTTYYGNFDPEFNRHARQWIDVVVFPEENRAAIDIRRCGFEKIPVALAYNSPTRLADLEDPIPPADRNGRIYYSGALDVNATFVDYYGDSRMQLFPIDIYGYIGGSEPERTRKVLVNAGGQIRYKGFVDTKYLEAARPNYAYSLTIWKTSNENQTFACPCKFFESISSGVPPITAPHPQPKQVVERYKCGIVMKGWGFQDMLDAFTRAMQLYGTPEYDEMVANCNLAMKEELNWDRQFERVRRLLPASI</sequence>
<reference evidence="1 2" key="1">
    <citation type="submission" date="2020-10" db="EMBL/GenBank/DDBJ databases">
        <title>Complete genome sequence of Paludibaculum fermentans P105T, a facultatively anaerobic acidobacterium capable of dissimilatory Fe(III) reduction.</title>
        <authorList>
            <person name="Dedysh S.N."/>
            <person name="Beletsky A.V."/>
            <person name="Kulichevskaya I.S."/>
            <person name="Mardanov A.V."/>
            <person name="Ravin N.V."/>
        </authorList>
    </citation>
    <scope>NUCLEOTIDE SEQUENCE [LARGE SCALE GENOMIC DNA]</scope>
    <source>
        <strain evidence="1 2">P105</strain>
    </source>
</reference>
<dbReference type="AlphaFoldDB" id="A0A7S7NKN8"/>
<name>A0A7S7NKN8_PALFE</name>
<evidence type="ECO:0000313" key="2">
    <source>
        <dbReference type="Proteomes" id="UP000593892"/>
    </source>
</evidence>
<accession>A0A7S7NKN8</accession>
<organism evidence="1 2">
    <name type="scientific">Paludibaculum fermentans</name>
    <dbReference type="NCBI Taxonomy" id="1473598"/>
    <lineage>
        <taxon>Bacteria</taxon>
        <taxon>Pseudomonadati</taxon>
        <taxon>Acidobacteriota</taxon>
        <taxon>Terriglobia</taxon>
        <taxon>Bryobacterales</taxon>
        <taxon>Bryobacteraceae</taxon>
        <taxon>Paludibaculum</taxon>
    </lineage>
</organism>